<dbReference type="InterPro" id="IPR014716">
    <property type="entry name" value="Fibrinogen_a/b/g_C_1"/>
</dbReference>
<evidence type="ECO:0000313" key="3">
    <source>
        <dbReference type="Proteomes" id="UP000515163"/>
    </source>
</evidence>
<sequence length="214" mass="24444">MIFSYRSCAEVPLKISGVYHIHPISQHPVPVFCDMTTTGGDWTVIQKRMDGSVDFYRNWDDYKWGFGNKSGEYWLGLENIHAMTSQGTYRLRFDLEDFEGNTRYAEYNSFLVSSEADNYRVTIGSYSGTAGDSFNSAHNGRQFSTKDRDNDSNDAGHCAVLFTGAWWYNGCHNSNPNGQYLGGPNYHNGKGINWYTWLGLYYSLKKVEIKIRPV</sequence>
<dbReference type="AlphaFoldDB" id="A0A6P8IIK1"/>
<dbReference type="SUPFAM" id="SSF56496">
    <property type="entry name" value="Fibrinogen C-terminal domain-like"/>
    <property type="match status" value="1"/>
</dbReference>
<dbReference type="PANTHER" id="PTHR19143:SF327">
    <property type="entry name" value="FI21813P1-RELATED"/>
    <property type="match status" value="1"/>
</dbReference>
<evidence type="ECO:0000313" key="4">
    <source>
        <dbReference type="RefSeq" id="XP_031566696.1"/>
    </source>
</evidence>
<dbReference type="InParanoid" id="A0A6P8IIK1"/>
<dbReference type="InterPro" id="IPR050373">
    <property type="entry name" value="Fibrinogen_C-term_domain"/>
</dbReference>
<dbReference type="KEGG" id="aten:116301731"/>
<dbReference type="GeneID" id="116301731"/>
<dbReference type="NCBIfam" id="NF040941">
    <property type="entry name" value="GGGWT_bact"/>
    <property type="match status" value="1"/>
</dbReference>
<feature type="domain" description="Fibrinogen C-terminal" evidence="2">
    <location>
        <begin position="1"/>
        <end position="214"/>
    </location>
</feature>
<dbReference type="SMART" id="SM00186">
    <property type="entry name" value="FBG"/>
    <property type="match status" value="1"/>
</dbReference>
<gene>
    <name evidence="4" type="primary">LOC116301731</name>
</gene>
<dbReference type="PROSITE" id="PS51406">
    <property type="entry name" value="FIBRINOGEN_C_2"/>
    <property type="match status" value="1"/>
</dbReference>
<evidence type="ECO:0000256" key="1">
    <source>
        <dbReference type="ARBA" id="ARBA00023157"/>
    </source>
</evidence>
<dbReference type="Gene3D" id="3.90.215.10">
    <property type="entry name" value="Gamma Fibrinogen, chain A, domain 1"/>
    <property type="match status" value="1"/>
</dbReference>
<name>A0A6P8IIK1_ACTTE</name>
<dbReference type="PROSITE" id="PS00514">
    <property type="entry name" value="FIBRINOGEN_C_1"/>
    <property type="match status" value="1"/>
</dbReference>
<dbReference type="InterPro" id="IPR002181">
    <property type="entry name" value="Fibrinogen_a/b/g_C_dom"/>
</dbReference>
<dbReference type="InterPro" id="IPR020837">
    <property type="entry name" value="Fibrinogen_CS"/>
</dbReference>
<keyword evidence="1" id="KW-1015">Disulfide bond</keyword>
<keyword evidence="3" id="KW-1185">Reference proteome</keyword>
<dbReference type="GO" id="GO:0005615">
    <property type="term" value="C:extracellular space"/>
    <property type="evidence" value="ECO:0007669"/>
    <property type="project" value="TreeGrafter"/>
</dbReference>
<accession>A0A6P8IIK1</accession>
<dbReference type="FunFam" id="3.90.215.10:FF:000001">
    <property type="entry name" value="Tenascin isoform 1"/>
    <property type="match status" value="1"/>
</dbReference>
<protein>
    <submittedName>
        <fullName evidence="4">Ryncolin-1-like</fullName>
    </submittedName>
</protein>
<evidence type="ECO:0000259" key="2">
    <source>
        <dbReference type="PROSITE" id="PS51406"/>
    </source>
</evidence>
<dbReference type="Proteomes" id="UP000515163">
    <property type="component" value="Unplaced"/>
</dbReference>
<dbReference type="Pfam" id="PF00147">
    <property type="entry name" value="Fibrinogen_C"/>
    <property type="match status" value="1"/>
</dbReference>
<dbReference type="OrthoDB" id="7735550at2759"/>
<dbReference type="CDD" id="cd00087">
    <property type="entry name" value="FReD"/>
    <property type="match status" value="1"/>
</dbReference>
<reference evidence="4" key="1">
    <citation type="submission" date="2025-08" db="UniProtKB">
        <authorList>
            <consortium name="RefSeq"/>
        </authorList>
    </citation>
    <scope>IDENTIFICATION</scope>
    <source>
        <tissue evidence="4">Tentacle</tissue>
    </source>
</reference>
<organism evidence="3 4">
    <name type="scientific">Actinia tenebrosa</name>
    <name type="common">Australian red waratah sea anemone</name>
    <dbReference type="NCBI Taxonomy" id="6105"/>
    <lineage>
        <taxon>Eukaryota</taxon>
        <taxon>Metazoa</taxon>
        <taxon>Cnidaria</taxon>
        <taxon>Anthozoa</taxon>
        <taxon>Hexacorallia</taxon>
        <taxon>Actiniaria</taxon>
        <taxon>Actiniidae</taxon>
        <taxon>Actinia</taxon>
    </lineage>
</organism>
<dbReference type="RefSeq" id="XP_031566696.1">
    <property type="nucleotide sequence ID" value="XM_031710836.1"/>
</dbReference>
<dbReference type="InterPro" id="IPR036056">
    <property type="entry name" value="Fibrinogen-like_C"/>
</dbReference>
<proteinExistence type="predicted"/>
<dbReference type="PANTHER" id="PTHR19143">
    <property type="entry name" value="FIBRINOGEN/TENASCIN/ANGIOPOEITIN"/>
    <property type="match status" value="1"/>
</dbReference>